<dbReference type="Pfam" id="PF01810">
    <property type="entry name" value="LysE"/>
    <property type="match status" value="1"/>
</dbReference>
<name>A0A0H2MGW2_9PROT</name>
<proteinExistence type="inferred from homology"/>
<dbReference type="GO" id="GO:0005886">
    <property type="term" value="C:plasma membrane"/>
    <property type="evidence" value="ECO:0007669"/>
    <property type="project" value="UniProtKB-SubCell"/>
</dbReference>
<dbReference type="Proteomes" id="UP000035444">
    <property type="component" value="Unassembled WGS sequence"/>
</dbReference>
<dbReference type="OrthoDB" id="9804822at2"/>
<dbReference type="STRING" id="1489064.WH96_04650"/>
<evidence type="ECO:0000313" key="9">
    <source>
        <dbReference type="Proteomes" id="UP000035444"/>
    </source>
</evidence>
<dbReference type="RefSeq" id="WP_047762968.1">
    <property type="nucleotide sequence ID" value="NZ_LAQL01000003.1"/>
</dbReference>
<evidence type="ECO:0000256" key="2">
    <source>
        <dbReference type="ARBA" id="ARBA00007928"/>
    </source>
</evidence>
<reference evidence="8 9" key="1">
    <citation type="submission" date="2015-03" db="EMBL/GenBank/DDBJ databases">
        <title>Genome Sequence of Kiloniella spongiae MEBiC09566, isolated from a marine sponge.</title>
        <authorList>
            <person name="Shao Z."/>
            <person name="Wang L."/>
            <person name="Li X."/>
        </authorList>
    </citation>
    <scope>NUCLEOTIDE SEQUENCE [LARGE SCALE GENOMIC DNA]</scope>
    <source>
        <strain evidence="8 9">MEBiC09566</strain>
    </source>
</reference>
<dbReference type="AlphaFoldDB" id="A0A0H2MGW2"/>
<feature type="transmembrane region" description="Helical" evidence="7">
    <location>
        <begin position="6"/>
        <end position="28"/>
    </location>
</feature>
<feature type="transmembrane region" description="Helical" evidence="7">
    <location>
        <begin position="144"/>
        <end position="164"/>
    </location>
</feature>
<dbReference type="EMBL" id="LAQL01000003">
    <property type="protein sequence ID" value="KLN61633.1"/>
    <property type="molecule type" value="Genomic_DNA"/>
</dbReference>
<evidence type="ECO:0000256" key="6">
    <source>
        <dbReference type="ARBA" id="ARBA00023136"/>
    </source>
</evidence>
<comment type="subcellular location">
    <subcellularLocation>
        <location evidence="1">Cell membrane</location>
        <topology evidence="1">Multi-pass membrane protein</topology>
    </subcellularLocation>
</comment>
<dbReference type="GO" id="GO:0042970">
    <property type="term" value="F:homoserine transmembrane transporter activity"/>
    <property type="evidence" value="ECO:0007669"/>
    <property type="project" value="TreeGrafter"/>
</dbReference>
<evidence type="ECO:0000256" key="7">
    <source>
        <dbReference type="SAM" id="Phobius"/>
    </source>
</evidence>
<evidence type="ECO:0000256" key="1">
    <source>
        <dbReference type="ARBA" id="ARBA00004651"/>
    </source>
</evidence>
<feature type="transmembrane region" description="Helical" evidence="7">
    <location>
        <begin position="176"/>
        <end position="198"/>
    </location>
</feature>
<sequence>MTFEIWIAFVLTASANILAPGPAIVLAIRNGLSLGVGKTVYSTLGNVVAIGCVGLAVTLGLGAIITTEPKILSILRVLGGSYLLWLAFQNWQRGMISLDHLSGDDNDITDTTGNVGADTNSIVRACASSRQIQRSAPYLFRQSLWVGLTNPKMITFLLALFPLFLNEKAAATPQLLLMTATFMGLSFLSLSTFAYTAVKLSRLIQKPATVAFINKIIAIIFFGFGSSLVYFGITTI</sequence>
<keyword evidence="4 7" id="KW-0812">Transmembrane</keyword>
<keyword evidence="9" id="KW-1185">Reference proteome</keyword>
<evidence type="ECO:0008006" key="10">
    <source>
        <dbReference type="Google" id="ProtNLM"/>
    </source>
</evidence>
<feature type="transmembrane region" description="Helical" evidence="7">
    <location>
        <begin position="210"/>
        <end position="233"/>
    </location>
</feature>
<dbReference type="PANTHER" id="PTHR30086">
    <property type="entry name" value="ARGININE EXPORTER PROTEIN ARGO"/>
    <property type="match status" value="1"/>
</dbReference>
<feature type="transmembrane region" description="Helical" evidence="7">
    <location>
        <begin position="71"/>
        <end position="88"/>
    </location>
</feature>
<feature type="transmembrane region" description="Helical" evidence="7">
    <location>
        <begin position="40"/>
        <end position="65"/>
    </location>
</feature>
<evidence type="ECO:0000256" key="3">
    <source>
        <dbReference type="ARBA" id="ARBA00022475"/>
    </source>
</evidence>
<protein>
    <recommendedName>
        <fullName evidence="10">Lysine transporter LysE</fullName>
    </recommendedName>
</protein>
<accession>A0A0H2MGW2</accession>
<gene>
    <name evidence="8" type="ORF">WH96_04650</name>
</gene>
<keyword evidence="6 7" id="KW-0472">Membrane</keyword>
<evidence type="ECO:0000256" key="5">
    <source>
        <dbReference type="ARBA" id="ARBA00022989"/>
    </source>
</evidence>
<keyword evidence="3" id="KW-1003">Cell membrane</keyword>
<comment type="caution">
    <text evidence="8">The sequence shown here is derived from an EMBL/GenBank/DDBJ whole genome shotgun (WGS) entry which is preliminary data.</text>
</comment>
<dbReference type="InterPro" id="IPR001123">
    <property type="entry name" value="LeuE-type"/>
</dbReference>
<organism evidence="8 9">
    <name type="scientific">Kiloniella spongiae</name>
    <dbReference type="NCBI Taxonomy" id="1489064"/>
    <lineage>
        <taxon>Bacteria</taxon>
        <taxon>Pseudomonadati</taxon>
        <taxon>Pseudomonadota</taxon>
        <taxon>Alphaproteobacteria</taxon>
        <taxon>Rhodospirillales</taxon>
        <taxon>Kiloniellaceae</taxon>
        <taxon>Kiloniella</taxon>
    </lineage>
</organism>
<comment type="similarity">
    <text evidence="2">Belongs to the Rht family.</text>
</comment>
<evidence type="ECO:0000256" key="4">
    <source>
        <dbReference type="ARBA" id="ARBA00022692"/>
    </source>
</evidence>
<evidence type="ECO:0000313" key="8">
    <source>
        <dbReference type="EMBL" id="KLN61633.1"/>
    </source>
</evidence>
<dbReference type="PANTHER" id="PTHR30086:SF14">
    <property type="entry name" value="HOMOSERINE_HOMOSERINE LACTONE EFFLUX PROTEIN"/>
    <property type="match status" value="1"/>
</dbReference>
<keyword evidence="5 7" id="KW-1133">Transmembrane helix</keyword>